<evidence type="ECO:0000256" key="1">
    <source>
        <dbReference type="SAM" id="MobiDB-lite"/>
    </source>
</evidence>
<dbReference type="InterPro" id="IPR054238">
    <property type="entry name" value="DUF6965"/>
</dbReference>
<sequence>MNHEEIKRYFENNPPPKEVVWTPWAKITDTQVFLKSCYIGINNFNGLIERCPAWWHLRDFYLLIKRSTIQKAASSEPTVSLDETVSEIENSTAEEIQEQEEEASNL</sequence>
<feature type="domain" description="DUF6965" evidence="2">
    <location>
        <begin position="1"/>
        <end position="65"/>
    </location>
</feature>
<evidence type="ECO:0000313" key="3">
    <source>
        <dbReference type="EMBL" id="SHH71506.1"/>
    </source>
</evidence>
<evidence type="ECO:0000259" key="2">
    <source>
        <dbReference type="Pfam" id="PF22292"/>
    </source>
</evidence>
<evidence type="ECO:0000313" key="4">
    <source>
        <dbReference type="Proteomes" id="UP000184112"/>
    </source>
</evidence>
<dbReference type="Pfam" id="PF22292">
    <property type="entry name" value="DUF6965"/>
    <property type="match status" value="1"/>
</dbReference>
<gene>
    <name evidence="3" type="ORF">SAMN05444388_11643</name>
</gene>
<organism evidence="3 4">
    <name type="scientific">Flavobacterium johnsoniae</name>
    <name type="common">Cytophaga johnsonae</name>
    <dbReference type="NCBI Taxonomy" id="986"/>
    <lineage>
        <taxon>Bacteria</taxon>
        <taxon>Pseudomonadati</taxon>
        <taxon>Bacteroidota</taxon>
        <taxon>Flavobacteriia</taxon>
        <taxon>Flavobacteriales</taxon>
        <taxon>Flavobacteriaceae</taxon>
        <taxon>Flavobacterium</taxon>
    </lineage>
</organism>
<accession>A0A1M5V8G3</accession>
<name>A0A1M5V8G3_FLAJO</name>
<feature type="compositionally biased region" description="Acidic residues" evidence="1">
    <location>
        <begin position="95"/>
        <end position="106"/>
    </location>
</feature>
<dbReference type="AlphaFoldDB" id="A0A1M5V8G3"/>
<reference evidence="3 4" key="1">
    <citation type="submission" date="2016-11" db="EMBL/GenBank/DDBJ databases">
        <authorList>
            <person name="Jaros S."/>
            <person name="Januszkiewicz K."/>
            <person name="Wedrychowicz H."/>
        </authorList>
    </citation>
    <scope>NUCLEOTIDE SEQUENCE [LARGE SCALE GENOMIC DNA]</scope>
    <source>
        <strain evidence="3 4">DSM 6792</strain>
    </source>
</reference>
<proteinExistence type="predicted"/>
<dbReference type="Proteomes" id="UP000184112">
    <property type="component" value="Unassembled WGS sequence"/>
</dbReference>
<protein>
    <recommendedName>
        <fullName evidence="2">DUF6965 domain-containing protein</fullName>
    </recommendedName>
</protein>
<feature type="region of interest" description="Disordered" evidence="1">
    <location>
        <begin position="80"/>
        <end position="106"/>
    </location>
</feature>
<dbReference type="EMBL" id="FQWH01000016">
    <property type="protein sequence ID" value="SHH71506.1"/>
    <property type="molecule type" value="Genomic_DNA"/>
</dbReference>